<dbReference type="CDD" id="cd16017">
    <property type="entry name" value="LptA"/>
    <property type="match status" value="1"/>
</dbReference>
<gene>
    <name evidence="11" type="ORF">ACFODX_12050</name>
</gene>
<keyword evidence="5 8" id="KW-0812">Transmembrane</keyword>
<evidence type="ECO:0000256" key="8">
    <source>
        <dbReference type="SAM" id="Phobius"/>
    </source>
</evidence>
<dbReference type="EMBL" id="JBHRTF010000004">
    <property type="protein sequence ID" value="MFC3116294.1"/>
    <property type="molecule type" value="Genomic_DNA"/>
</dbReference>
<evidence type="ECO:0000256" key="4">
    <source>
        <dbReference type="ARBA" id="ARBA00022679"/>
    </source>
</evidence>
<dbReference type="Pfam" id="PF00884">
    <property type="entry name" value="Sulfatase"/>
    <property type="match status" value="1"/>
</dbReference>
<dbReference type="InterPro" id="IPR012549">
    <property type="entry name" value="EptA-like_N"/>
</dbReference>
<dbReference type="GO" id="GO:0016740">
    <property type="term" value="F:transferase activity"/>
    <property type="evidence" value="ECO:0007669"/>
    <property type="project" value="UniProtKB-KW"/>
</dbReference>
<dbReference type="Proteomes" id="UP001595555">
    <property type="component" value="Unassembled WGS sequence"/>
</dbReference>
<feature type="domain" description="Phosphoethanolamine transferase N-terminal" evidence="10">
    <location>
        <begin position="68"/>
        <end position="213"/>
    </location>
</feature>
<feature type="transmembrane region" description="Helical" evidence="8">
    <location>
        <begin position="12"/>
        <end position="33"/>
    </location>
</feature>
<dbReference type="Pfam" id="PF08019">
    <property type="entry name" value="EptA_B_N"/>
    <property type="match status" value="1"/>
</dbReference>
<comment type="subcellular location">
    <subcellularLocation>
        <location evidence="1">Cell inner membrane</location>
        <topology evidence="1">Multi-pass membrane protein</topology>
    </subcellularLocation>
</comment>
<feature type="transmembrane region" description="Helical" evidence="8">
    <location>
        <begin position="165"/>
        <end position="184"/>
    </location>
</feature>
<evidence type="ECO:0000256" key="3">
    <source>
        <dbReference type="ARBA" id="ARBA00022519"/>
    </source>
</evidence>
<dbReference type="Gene3D" id="3.40.720.10">
    <property type="entry name" value="Alkaline Phosphatase, subunit A"/>
    <property type="match status" value="1"/>
</dbReference>
<keyword evidence="7 8" id="KW-0472">Membrane</keyword>
<dbReference type="InterPro" id="IPR040423">
    <property type="entry name" value="PEA_transferase"/>
</dbReference>
<sequence length="555" mass="61949">MYSSVTARLPVLGTRSASATLLAGYSALLMVLLHNARFFSAAWQVQESSAWPFMIALAVLLWLCTFWVLQLILLPLVLWPRAVKPVLMALMLTAAGTAYFMDSYGIVIHGLMIQNLMETDVAEARGLFSGRLLVYLLLLGAAPALLLAPIPLVQQTRWREVWQRTKAIALTLLAILLLVLSASAQFSSFFRNHKEIRQMANPLNVIYASAVYAAVADVPLKVASLGTDAKLSPWAQALVKPNLLIVVVGETARADHFALNGYPRDTTPQLAAEDLVNFSQVTSCGTETAVSVPCMFSHYPRAEYTNRRGKSQESVLDVLAHAGIPVLWRDNNSSCKGACDRVGFEDMQHLNLPELCNDQECFDNVLLYQLDQKIAQMPNTANGNKVIVLHQKGSHGPDYYHRYPQDQEVFSPSCHTNQLSDCTQEQVINAFDNTIHYTDQFLARTIHWLQQQESQYNTAMIYLSDHGESLGEQGIYLHGMPYVIAPKAQTHVPMLWWLSSGFERSNQLDKTCLLNRRDQAYSQDNLFHTLLGLMNVSTSVYDPALDMTAPCRRAL</sequence>
<dbReference type="SUPFAM" id="SSF53649">
    <property type="entry name" value="Alkaline phosphatase-like"/>
    <property type="match status" value="1"/>
</dbReference>
<evidence type="ECO:0000256" key="5">
    <source>
        <dbReference type="ARBA" id="ARBA00022692"/>
    </source>
</evidence>
<protein>
    <submittedName>
        <fullName evidence="11">Phosphoethanolamine transferase</fullName>
        <ecNumber evidence="11">2.7.-.-</ecNumber>
    </submittedName>
</protein>
<dbReference type="InterPro" id="IPR000917">
    <property type="entry name" value="Sulfatase_N"/>
</dbReference>
<name>A0ABV7FFD1_9GAMM</name>
<evidence type="ECO:0000256" key="2">
    <source>
        <dbReference type="ARBA" id="ARBA00022475"/>
    </source>
</evidence>
<dbReference type="EC" id="2.7.-.-" evidence="11"/>
<organism evidence="11 12">
    <name type="scientific">Cellvibrio fontiphilus</name>
    <dbReference type="NCBI Taxonomy" id="1815559"/>
    <lineage>
        <taxon>Bacteria</taxon>
        <taxon>Pseudomonadati</taxon>
        <taxon>Pseudomonadota</taxon>
        <taxon>Gammaproteobacteria</taxon>
        <taxon>Cellvibrionales</taxon>
        <taxon>Cellvibrionaceae</taxon>
        <taxon>Cellvibrio</taxon>
    </lineage>
</organism>
<keyword evidence="4 11" id="KW-0808">Transferase</keyword>
<keyword evidence="12" id="KW-1185">Reference proteome</keyword>
<evidence type="ECO:0000313" key="12">
    <source>
        <dbReference type="Proteomes" id="UP001595555"/>
    </source>
</evidence>
<feature type="transmembrane region" description="Helical" evidence="8">
    <location>
        <begin position="53"/>
        <end position="79"/>
    </location>
</feature>
<dbReference type="RefSeq" id="WP_378119414.1">
    <property type="nucleotide sequence ID" value="NZ_JBHRTF010000004.1"/>
</dbReference>
<feature type="transmembrane region" description="Helical" evidence="8">
    <location>
        <begin position="86"/>
        <end position="112"/>
    </location>
</feature>
<evidence type="ECO:0000313" key="11">
    <source>
        <dbReference type="EMBL" id="MFC3116294.1"/>
    </source>
</evidence>
<comment type="caution">
    <text evidence="11">The sequence shown here is derived from an EMBL/GenBank/DDBJ whole genome shotgun (WGS) entry which is preliminary data.</text>
</comment>
<keyword evidence="2" id="KW-1003">Cell membrane</keyword>
<dbReference type="PANTHER" id="PTHR30443:SF0">
    <property type="entry name" value="PHOSPHOETHANOLAMINE TRANSFERASE EPTA"/>
    <property type="match status" value="1"/>
</dbReference>
<feature type="transmembrane region" description="Helical" evidence="8">
    <location>
        <begin position="132"/>
        <end position="153"/>
    </location>
</feature>
<dbReference type="InterPro" id="IPR017850">
    <property type="entry name" value="Alkaline_phosphatase_core_sf"/>
</dbReference>
<reference evidence="12" key="1">
    <citation type="journal article" date="2019" name="Int. J. Syst. Evol. Microbiol.">
        <title>The Global Catalogue of Microorganisms (GCM) 10K type strain sequencing project: providing services to taxonomists for standard genome sequencing and annotation.</title>
        <authorList>
            <consortium name="The Broad Institute Genomics Platform"/>
            <consortium name="The Broad Institute Genome Sequencing Center for Infectious Disease"/>
            <person name="Wu L."/>
            <person name="Ma J."/>
        </authorList>
    </citation>
    <scope>NUCLEOTIDE SEQUENCE [LARGE SCALE GENOMIC DNA]</scope>
    <source>
        <strain evidence="12">KCTC 52237</strain>
    </source>
</reference>
<keyword evidence="6 8" id="KW-1133">Transmembrane helix</keyword>
<evidence type="ECO:0000259" key="10">
    <source>
        <dbReference type="Pfam" id="PF08019"/>
    </source>
</evidence>
<accession>A0ABV7FFD1</accession>
<dbReference type="PANTHER" id="PTHR30443">
    <property type="entry name" value="INNER MEMBRANE PROTEIN"/>
    <property type="match status" value="1"/>
</dbReference>
<feature type="domain" description="Sulfatase N-terminal" evidence="9">
    <location>
        <begin position="244"/>
        <end position="536"/>
    </location>
</feature>
<dbReference type="NCBIfam" id="NF028537">
    <property type="entry name" value="P_eth_NH2_trans"/>
    <property type="match status" value="1"/>
</dbReference>
<evidence type="ECO:0000256" key="7">
    <source>
        <dbReference type="ARBA" id="ARBA00023136"/>
    </source>
</evidence>
<evidence type="ECO:0000256" key="1">
    <source>
        <dbReference type="ARBA" id="ARBA00004429"/>
    </source>
</evidence>
<proteinExistence type="predicted"/>
<evidence type="ECO:0000256" key="6">
    <source>
        <dbReference type="ARBA" id="ARBA00022989"/>
    </source>
</evidence>
<keyword evidence="3" id="KW-0997">Cell inner membrane</keyword>
<evidence type="ECO:0000259" key="9">
    <source>
        <dbReference type="Pfam" id="PF00884"/>
    </source>
</evidence>
<dbReference type="InterPro" id="IPR058130">
    <property type="entry name" value="PEA_transf_C"/>
</dbReference>